<gene>
    <name evidence="2" type="ORF">KME25_24670</name>
</gene>
<dbReference type="Gene3D" id="3.90.1570.10">
    <property type="entry name" value="tt1808, chain A"/>
    <property type="match status" value="1"/>
</dbReference>
<evidence type="ECO:0000313" key="3">
    <source>
        <dbReference type="Proteomes" id="UP000753908"/>
    </source>
</evidence>
<keyword evidence="2" id="KW-0255">Endonuclease</keyword>
<keyword evidence="2" id="KW-0378">Hydrolase</keyword>
<organism evidence="2 3">
    <name type="scientific">Symplocastrum torsivum CPER-KK1</name>
    <dbReference type="NCBI Taxonomy" id="450513"/>
    <lineage>
        <taxon>Bacteria</taxon>
        <taxon>Bacillati</taxon>
        <taxon>Cyanobacteriota</taxon>
        <taxon>Cyanophyceae</taxon>
        <taxon>Oscillatoriophycideae</taxon>
        <taxon>Oscillatoriales</taxon>
        <taxon>Microcoleaceae</taxon>
        <taxon>Symplocastrum</taxon>
    </lineage>
</organism>
<keyword evidence="2" id="KW-0540">Nuclease</keyword>
<evidence type="ECO:0000313" key="2">
    <source>
        <dbReference type="EMBL" id="MBW4547607.1"/>
    </source>
</evidence>
<comment type="caution">
    <text evidence="2">The sequence shown here is derived from an EMBL/GenBank/DDBJ whole genome shotgun (WGS) entry which is preliminary data.</text>
</comment>
<dbReference type="InterPro" id="IPR012296">
    <property type="entry name" value="Nuclease_put_TT1808"/>
</dbReference>
<dbReference type="InterPro" id="IPR011335">
    <property type="entry name" value="Restrct_endonuc-II-like"/>
</dbReference>
<dbReference type="PANTHER" id="PTHR34107:SF7">
    <property type="entry name" value="SLR2092 PROTEIN"/>
    <property type="match status" value="1"/>
</dbReference>
<dbReference type="PANTHER" id="PTHR34107">
    <property type="entry name" value="SLL0198 PROTEIN-RELATED"/>
    <property type="match status" value="1"/>
</dbReference>
<reference evidence="2" key="2">
    <citation type="journal article" date="2022" name="Microbiol. Resour. Announc.">
        <title>Metagenome Sequencing to Explore Phylogenomics of Terrestrial Cyanobacteria.</title>
        <authorList>
            <person name="Ward R.D."/>
            <person name="Stajich J.E."/>
            <person name="Johansen J.R."/>
            <person name="Huntemann M."/>
            <person name="Clum A."/>
            <person name="Foster B."/>
            <person name="Foster B."/>
            <person name="Roux S."/>
            <person name="Palaniappan K."/>
            <person name="Varghese N."/>
            <person name="Mukherjee S."/>
            <person name="Reddy T.B.K."/>
            <person name="Daum C."/>
            <person name="Copeland A."/>
            <person name="Chen I.A."/>
            <person name="Ivanova N.N."/>
            <person name="Kyrpides N.C."/>
            <person name="Shapiro N."/>
            <person name="Eloe-Fadrosh E.A."/>
            <person name="Pietrasiak N."/>
        </authorList>
    </citation>
    <scope>NUCLEOTIDE SEQUENCE</scope>
    <source>
        <strain evidence="2">CPER-KK1</strain>
    </source>
</reference>
<name>A0A951PQY2_9CYAN</name>
<dbReference type="SUPFAM" id="SSF52980">
    <property type="entry name" value="Restriction endonuclease-like"/>
    <property type="match status" value="1"/>
</dbReference>
<dbReference type="EMBL" id="JAHHIF010000044">
    <property type="protein sequence ID" value="MBW4547607.1"/>
    <property type="molecule type" value="Genomic_DNA"/>
</dbReference>
<dbReference type="InterPro" id="IPR008538">
    <property type="entry name" value="Uma2"/>
</dbReference>
<dbReference type="Proteomes" id="UP000753908">
    <property type="component" value="Unassembled WGS sequence"/>
</dbReference>
<dbReference type="GO" id="GO:0004519">
    <property type="term" value="F:endonuclease activity"/>
    <property type="evidence" value="ECO:0007669"/>
    <property type="project" value="UniProtKB-KW"/>
</dbReference>
<feature type="domain" description="Putative restriction endonuclease" evidence="1">
    <location>
        <begin position="5"/>
        <end position="60"/>
    </location>
</feature>
<dbReference type="AlphaFoldDB" id="A0A951PQY2"/>
<protein>
    <submittedName>
        <fullName evidence="2">Uma2 family endonuclease</fullName>
    </submittedName>
</protein>
<sequence length="69" mass="7862">MSKIREKIQSFLELGARVGILIDPDKQTVTIYRSTTEPVVLTDADILTIPELFPGWEVPISELWSVEFE</sequence>
<accession>A0A951PQY2</accession>
<reference evidence="2" key="1">
    <citation type="submission" date="2021-05" db="EMBL/GenBank/DDBJ databases">
        <authorList>
            <person name="Pietrasiak N."/>
            <person name="Ward R."/>
            <person name="Stajich J.E."/>
            <person name="Kurbessoian T."/>
        </authorList>
    </citation>
    <scope>NUCLEOTIDE SEQUENCE</scope>
    <source>
        <strain evidence="2">CPER-KK1</strain>
    </source>
</reference>
<proteinExistence type="predicted"/>
<dbReference type="Pfam" id="PF05685">
    <property type="entry name" value="Uma2"/>
    <property type="match status" value="1"/>
</dbReference>
<evidence type="ECO:0000259" key="1">
    <source>
        <dbReference type="Pfam" id="PF05685"/>
    </source>
</evidence>